<organism evidence="1 2">
    <name type="scientific">Microctonus hyperodae</name>
    <name type="common">Parasitoid wasp</name>
    <dbReference type="NCBI Taxonomy" id="165561"/>
    <lineage>
        <taxon>Eukaryota</taxon>
        <taxon>Metazoa</taxon>
        <taxon>Ecdysozoa</taxon>
        <taxon>Arthropoda</taxon>
        <taxon>Hexapoda</taxon>
        <taxon>Insecta</taxon>
        <taxon>Pterygota</taxon>
        <taxon>Neoptera</taxon>
        <taxon>Endopterygota</taxon>
        <taxon>Hymenoptera</taxon>
        <taxon>Apocrita</taxon>
        <taxon>Ichneumonoidea</taxon>
        <taxon>Braconidae</taxon>
        <taxon>Euphorinae</taxon>
        <taxon>Microctonus</taxon>
    </lineage>
</organism>
<keyword evidence="2" id="KW-1185">Reference proteome</keyword>
<dbReference type="Proteomes" id="UP001168972">
    <property type="component" value="Unassembled WGS sequence"/>
</dbReference>
<gene>
    <name evidence="1" type="ORF">PV327_006219</name>
</gene>
<dbReference type="AlphaFoldDB" id="A0AA39KHZ0"/>
<dbReference type="EMBL" id="JAQQBR010001833">
    <property type="protein sequence ID" value="KAK0162444.1"/>
    <property type="molecule type" value="Genomic_DNA"/>
</dbReference>
<evidence type="ECO:0000313" key="2">
    <source>
        <dbReference type="Proteomes" id="UP001168972"/>
    </source>
</evidence>
<name>A0AA39KHZ0_MICHY</name>
<accession>A0AA39KHZ0</accession>
<proteinExistence type="predicted"/>
<comment type="caution">
    <text evidence="1">The sequence shown here is derived from an EMBL/GenBank/DDBJ whole genome shotgun (WGS) entry which is preliminary data.</text>
</comment>
<evidence type="ECO:0000313" key="1">
    <source>
        <dbReference type="EMBL" id="KAK0162444.1"/>
    </source>
</evidence>
<sequence length="67" mass="7774">MSKVQRFCVFCLLKSGNLLNFTEEKLVKCNEILRVRKENNLTRALPPKYRKRGEIIEESEVSTSSAK</sequence>
<reference evidence="1" key="1">
    <citation type="journal article" date="2023" name="bioRxiv">
        <title>Scaffold-level genome assemblies of two parasitoid biocontrol wasps reveal the parthenogenesis mechanism and an associated novel virus.</title>
        <authorList>
            <person name="Inwood S."/>
            <person name="Skelly J."/>
            <person name="Guhlin J."/>
            <person name="Harrop T."/>
            <person name="Goldson S."/>
            <person name="Dearden P."/>
        </authorList>
    </citation>
    <scope>NUCLEOTIDE SEQUENCE</scope>
    <source>
        <strain evidence="1">Lincoln</strain>
        <tissue evidence="1">Whole body</tissue>
    </source>
</reference>
<protein>
    <submittedName>
        <fullName evidence="1">Uncharacterized protein</fullName>
    </submittedName>
</protein>
<reference evidence="1" key="2">
    <citation type="submission" date="2023-03" db="EMBL/GenBank/DDBJ databases">
        <authorList>
            <person name="Inwood S.N."/>
            <person name="Skelly J.G."/>
            <person name="Guhlin J."/>
            <person name="Harrop T.W.R."/>
            <person name="Goldson S.G."/>
            <person name="Dearden P.K."/>
        </authorList>
    </citation>
    <scope>NUCLEOTIDE SEQUENCE</scope>
    <source>
        <strain evidence="1">Lincoln</strain>
        <tissue evidence="1">Whole body</tissue>
    </source>
</reference>